<evidence type="ECO:0000313" key="2">
    <source>
        <dbReference type="Proteomes" id="UP000790377"/>
    </source>
</evidence>
<comment type="caution">
    <text evidence="1">The sequence shown here is derived from an EMBL/GenBank/DDBJ whole genome shotgun (WGS) entry which is preliminary data.</text>
</comment>
<keyword evidence="2" id="KW-1185">Reference proteome</keyword>
<dbReference type="EMBL" id="MU269194">
    <property type="protein sequence ID" value="KAH7903127.1"/>
    <property type="molecule type" value="Genomic_DNA"/>
</dbReference>
<gene>
    <name evidence="1" type="ORF">BJ138DRAFT_1074295</name>
</gene>
<organism evidence="1 2">
    <name type="scientific">Hygrophoropsis aurantiaca</name>
    <dbReference type="NCBI Taxonomy" id="72124"/>
    <lineage>
        <taxon>Eukaryota</taxon>
        <taxon>Fungi</taxon>
        <taxon>Dikarya</taxon>
        <taxon>Basidiomycota</taxon>
        <taxon>Agaricomycotina</taxon>
        <taxon>Agaricomycetes</taxon>
        <taxon>Agaricomycetidae</taxon>
        <taxon>Boletales</taxon>
        <taxon>Coniophorineae</taxon>
        <taxon>Hygrophoropsidaceae</taxon>
        <taxon>Hygrophoropsis</taxon>
    </lineage>
</organism>
<evidence type="ECO:0000313" key="1">
    <source>
        <dbReference type="EMBL" id="KAH7903127.1"/>
    </source>
</evidence>
<reference evidence="1" key="1">
    <citation type="journal article" date="2021" name="New Phytol.">
        <title>Evolutionary innovations through gain and loss of genes in the ectomycorrhizal Boletales.</title>
        <authorList>
            <person name="Wu G."/>
            <person name="Miyauchi S."/>
            <person name="Morin E."/>
            <person name="Kuo A."/>
            <person name="Drula E."/>
            <person name="Varga T."/>
            <person name="Kohler A."/>
            <person name="Feng B."/>
            <person name="Cao Y."/>
            <person name="Lipzen A."/>
            <person name="Daum C."/>
            <person name="Hundley H."/>
            <person name="Pangilinan J."/>
            <person name="Johnson J."/>
            <person name="Barry K."/>
            <person name="LaButti K."/>
            <person name="Ng V."/>
            <person name="Ahrendt S."/>
            <person name="Min B."/>
            <person name="Choi I.G."/>
            <person name="Park H."/>
            <person name="Plett J.M."/>
            <person name="Magnuson J."/>
            <person name="Spatafora J.W."/>
            <person name="Nagy L.G."/>
            <person name="Henrissat B."/>
            <person name="Grigoriev I.V."/>
            <person name="Yang Z.L."/>
            <person name="Xu J."/>
            <person name="Martin F.M."/>
        </authorList>
    </citation>
    <scope>NUCLEOTIDE SEQUENCE</scope>
    <source>
        <strain evidence="1">ATCC 28755</strain>
    </source>
</reference>
<dbReference type="Proteomes" id="UP000790377">
    <property type="component" value="Unassembled WGS sequence"/>
</dbReference>
<proteinExistence type="predicted"/>
<sequence>MLDLLLNAIPLLAFSATVTAGLSPRADHSLVAGAWYTGWHATEGFPLSKVSWEKYNTLYYSFAITTPSVHELSLDGSDPKLLPQFVSEAKKHKVSAQVAIGGWDGGRWFSSNMDSTGNRTAFVQTVVNFAEQYDLDGINFDWEYPNVQGIGCNTISPDDTSNFLAFLQELRRNPVGAKLVLSAAVAVTPFVGPDGNPSTDVSGFADALDYIAIMNYDIWGLGSTAVGSTAVGPNAPLNDACVAAADQIGSAVSAVKKWSAAGIPADKIVLGVASYGHSFSVPPMDAFVPGSKTQLMAYPAFNASNQPLGDAWDDTGSVDSCGVYEGPGGDWDFWGLIDGGFLTPQGMPAEGIYYRYDTCSQTPYVYNKTSEVMVSFDNAQSFAAKGSYIKKAGLRGFAMWEAGGDRNDILLNSIRSTAGLHK</sequence>
<protein>
    <submittedName>
        <fullName evidence="1">Glycoside hydrolase family 18 protein</fullName>
    </submittedName>
</protein>
<accession>A0ACB7ZR04</accession>
<name>A0ACB7ZR04_9AGAM</name>
<keyword evidence="1" id="KW-0378">Hydrolase</keyword>